<sequence length="95" mass="11046">MPNLRPKAKFRLYSLPICEESGLTRNSIFCYPEHNNKLISLLKHTDALYPSAYLYPGRLLEAARLYVKDVLSETKRLNDLIVEERYKKKGNLCLS</sequence>
<dbReference type="Gene3D" id="3.20.20.70">
    <property type="entry name" value="Aldolase class I"/>
    <property type="match status" value="1"/>
</dbReference>
<organism evidence="1 2">
    <name type="scientific">Strongyloides venezuelensis</name>
    <name type="common">Threadworm</name>
    <dbReference type="NCBI Taxonomy" id="75913"/>
    <lineage>
        <taxon>Eukaryota</taxon>
        <taxon>Metazoa</taxon>
        <taxon>Ecdysozoa</taxon>
        <taxon>Nematoda</taxon>
        <taxon>Chromadorea</taxon>
        <taxon>Rhabditida</taxon>
        <taxon>Tylenchina</taxon>
        <taxon>Panagrolaimomorpha</taxon>
        <taxon>Strongyloidoidea</taxon>
        <taxon>Strongyloididae</taxon>
        <taxon>Strongyloides</taxon>
    </lineage>
</organism>
<accession>A0A0K0F6P2</accession>
<proteinExistence type="predicted"/>
<dbReference type="InterPro" id="IPR017853">
    <property type="entry name" value="GH"/>
</dbReference>
<name>A0A0K0F6P2_STRVS</name>
<dbReference type="Proteomes" id="UP000035680">
    <property type="component" value="Unassembled WGS sequence"/>
</dbReference>
<dbReference type="SUPFAM" id="SSF51445">
    <property type="entry name" value="(Trans)glycosidases"/>
    <property type="match status" value="1"/>
</dbReference>
<dbReference type="STRING" id="75913.A0A0K0F6P2"/>
<keyword evidence="1" id="KW-1185">Reference proteome</keyword>
<dbReference type="AlphaFoldDB" id="A0A0K0F6P2"/>
<dbReference type="InterPro" id="IPR013785">
    <property type="entry name" value="Aldolase_TIM"/>
</dbReference>
<dbReference type="WBParaSite" id="SVE_0448700.1">
    <property type="protein sequence ID" value="SVE_0448700.1"/>
    <property type="gene ID" value="SVE_0448700"/>
</dbReference>
<reference evidence="2" key="2">
    <citation type="submission" date="2015-08" db="UniProtKB">
        <authorList>
            <consortium name="WormBaseParasite"/>
        </authorList>
    </citation>
    <scope>IDENTIFICATION</scope>
</reference>
<evidence type="ECO:0000313" key="1">
    <source>
        <dbReference type="Proteomes" id="UP000035680"/>
    </source>
</evidence>
<reference evidence="1" key="1">
    <citation type="submission" date="2014-07" db="EMBL/GenBank/DDBJ databases">
        <authorList>
            <person name="Martin A.A"/>
            <person name="De Silva N."/>
        </authorList>
    </citation>
    <scope>NUCLEOTIDE SEQUENCE</scope>
</reference>
<evidence type="ECO:0000313" key="2">
    <source>
        <dbReference type="WBParaSite" id="SVE_0448700.1"/>
    </source>
</evidence>
<protein>
    <submittedName>
        <fullName evidence="2">Hyaluronidase (inferred by orthology to a C. elegans protein)</fullName>
    </submittedName>
</protein>